<reference evidence="7 8" key="1">
    <citation type="submission" date="2022-01" db="EMBL/GenBank/DDBJ databases">
        <title>A chromosomal length assembly of Cordylochernes scorpioides.</title>
        <authorList>
            <person name="Zeh D."/>
            <person name="Zeh J."/>
        </authorList>
    </citation>
    <scope>NUCLEOTIDE SEQUENCE [LARGE SCALE GENOMIC DNA]</scope>
    <source>
        <strain evidence="7">IN4F17</strain>
        <tissue evidence="7">Whole Body</tissue>
    </source>
</reference>
<gene>
    <name evidence="7" type="ORF">LAZ67_1008333</name>
</gene>
<accession>A0ABY6K3I8</accession>
<dbReference type="Proteomes" id="UP001235939">
    <property type="component" value="Chromosome 01"/>
</dbReference>
<dbReference type="PANTHER" id="PTHR23301:SF107">
    <property type="entry name" value="LD20793P"/>
    <property type="match status" value="1"/>
</dbReference>
<keyword evidence="2" id="KW-0732">Signal</keyword>
<dbReference type="InterPro" id="IPR036508">
    <property type="entry name" value="Chitin-bd_dom_sf"/>
</dbReference>
<keyword evidence="4" id="KW-1015">Disulfide bond</keyword>
<dbReference type="InterPro" id="IPR002557">
    <property type="entry name" value="Chitin-bd_dom"/>
</dbReference>
<name>A0ABY6K3I8_9ARAC</name>
<organism evidence="7 8">
    <name type="scientific">Cordylochernes scorpioides</name>
    <dbReference type="NCBI Taxonomy" id="51811"/>
    <lineage>
        <taxon>Eukaryota</taxon>
        <taxon>Metazoa</taxon>
        <taxon>Ecdysozoa</taxon>
        <taxon>Arthropoda</taxon>
        <taxon>Chelicerata</taxon>
        <taxon>Arachnida</taxon>
        <taxon>Pseudoscorpiones</taxon>
        <taxon>Cheliferoidea</taxon>
        <taxon>Chernetidae</taxon>
        <taxon>Cordylochernes</taxon>
    </lineage>
</organism>
<evidence type="ECO:0000313" key="7">
    <source>
        <dbReference type="EMBL" id="UYV62237.1"/>
    </source>
</evidence>
<feature type="domain" description="Chitin-binding type-2" evidence="6">
    <location>
        <begin position="149"/>
        <end position="215"/>
    </location>
</feature>
<dbReference type="SUPFAM" id="SSF57625">
    <property type="entry name" value="Invertebrate chitin-binding proteins"/>
    <property type="match status" value="3"/>
</dbReference>
<dbReference type="PANTHER" id="PTHR23301">
    <property type="entry name" value="CHITIN BINDING PERITROPHIN-A"/>
    <property type="match status" value="1"/>
</dbReference>
<evidence type="ECO:0000256" key="4">
    <source>
        <dbReference type="ARBA" id="ARBA00023157"/>
    </source>
</evidence>
<evidence type="ECO:0000259" key="6">
    <source>
        <dbReference type="PROSITE" id="PS50940"/>
    </source>
</evidence>
<keyword evidence="8" id="KW-1185">Reference proteome</keyword>
<dbReference type="PROSITE" id="PS50940">
    <property type="entry name" value="CHIT_BIND_II"/>
    <property type="match status" value="3"/>
</dbReference>
<evidence type="ECO:0000256" key="3">
    <source>
        <dbReference type="ARBA" id="ARBA00022737"/>
    </source>
</evidence>
<evidence type="ECO:0000256" key="5">
    <source>
        <dbReference type="ARBA" id="ARBA00023180"/>
    </source>
</evidence>
<evidence type="ECO:0000256" key="2">
    <source>
        <dbReference type="ARBA" id="ARBA00022729"/>
    </source>
</evidence>
<keyword evidence="5" id="KW-0325">Glycoprotein</keyword>
<feature type="domain" description="Chitin-binding type-2" evidence="6">
    <location>
        <begin position="20"/>
        <end position="78"/>
    </location>
</feature>
<evidence type="ECO:0000313" key="8">
    <source>
        <dbReference type="Proteomes" id="UP001235939"/>
    </source>
</evidence>
<dbReference type="InterPro" id="IPR051940">
    <property type="entry name" value="Chitin_bind-dev_reg"/>
</dbReference>
<keyword evidence="3" id="KW-0677">Repeat</keyword>
<keyword evidence="1" id="KW-0147">Chitin-binding</keyword>
<dbReference type="Gene3D" id="2.170.140.10">
    <property type="entry name" value="Chitin binding domain"/>
    <property type="match status" value="3"/>
</dbReference>
<sequence length="215" mass="24829">MFDDNVEEFVEKNLVFRRASAQCGPQAGYYSDPRQCDLYYECHNGTFIERLCPDGLVFDDRHVNQARCDFPHNVDCGSRNLMQAPQPSGNCPRKWGMFPHEQDCGHYWNCIEGRAHLISCPEGLAYSEVWSVCDWPDRVPSCDSEVYLGVQCPDPGQSDLQHYTMSHPSDCRRHYICVLRPEDKRYLPRLMSCEEGRVFNSYTLSCDLPENVPGW</sequence>
<protein>
    <submittedName>
        <fullName evidence="7">Cpap3-d2</fullName>
    </submittedName>
</protein>
<dbReference type="EMBL" id="CP092863">
    <property type="protein sequence ID" value="UYV62237.1"/>
    <property type="molecule type" value="Genomic_DNA"/>
</dbReference>
<evidence type="ECO:0000256" key="1">
    <source>
        <dbReference type="ARBA" id="ARBA00022669"/>
    </source>
</evidence>
<proteinExistence type="predicted"/>
<dbReference type="Pfam" id="PF01607">
    <property type="entry name" value="CBM_14"/>
    <property type="match status" value="3"/>
</dbReference>
<feature type="domain" description="Chitin-binding type-2" evidence="6">
    <location>
        <begin position="88"/>
        <end position="144"/>
    </location>
</feature>
<dbReference type="SMART" id="SM00494">
    <property type="entry name" value="ChtBD2"/>
    <property type="match status" value="3"/>
</dbReference>